<dbReference type="EMBL" id="CM026431">
    <property type="protein sequence ID" value="KAG0559277.1"/>
    <property type="molecule type" value="Genomic_DNA"/>
</dbReference>
<gene>
    <name evidence="2" type="ORF">KC19_10G092900</name>
</gene>
<dbReference type="AlphaFoldDB" id="A0A8T0GL48"/>
<evidence type="ECO:0000313" key="2">
    <source>
        <dbReference type="EMBL" id="KAG0559277.1"/>
    </source>
</evidence>
<dbReference type="Proteomes" id="UP000822688">
    <property type="component" value="Chromosome 10"/>
</dbReference>
<protein>
    <submittedName>
        <fullName evidence="2">Uncharacterized protein</fullName>
    </submittedName>
</protein>
<keyword evidence="3" id="KW-1185">Reference proteome</keyword>
<organism evidence="2 3">
    <name type="scientific">Ceratodon purpureus</name>
    <name type="common">Fire moss</name>
    <name type="synonym">Dicranum purpureum</name>
    <dbReference type="NCBI Taxonomy" id="3225"/>
    <lineage>
        <taxon>Eukaryota</taxon>
        <taxon>Viridiplantae</taxon>
        <taxon>Streptophyta</taxon>
        <taxon>Embryophyta</taxon>
        <taxon>Bryophyta</taxon>
        <taxon>Bryophytina</taxon>
        <taxon>Bryopsida</taxon>
        <taxon>Dicranidae</taxon>
        <taxon>Pseudoditrichales</taxon>
        <taxon>Ditrichaceae</taxon>
        <taxon>Ceratodon</taxon>
    </lineage>
</organism>
<sequence length="141" mass="16549">MLPTPEKEKLLRQSPRKLSFNNQSNAMSNNQNLKFFLKRTKTSLIDTINSYRQPTKITSLPRTSTRKLHKSITTVKKTSHKENKIKNSRPTHTITTRISQDCILQNCIVTRREQKQKRRDNCRKMISIPLDETSEEPRRTA</sequence>
<feature type="region of interest" description="Disordered" evidence="1">
    <location>
        <begin position="1"/>
        <end position="26"/>
    </location>
</feature>
<reference evidence="2" key="1">
    <citation type="submission" date="2020-06" db="EMBL/GenBank/DDBJ databases">
        <title>WGS assembly of Ceratodon purpureus strain R40.</title>
        <authorList>
            <person name="Carey S.B."/>
            <person name="Jenkins J."/>
            <person name="Shu S."/>
            <person name="Lovell J.T."/>
            <person name="Sreedasyam A."/>
            <person name="Maumus F."/>
            <person name="Tiley G.P."/>
            <person name="Fernandez-Pozo N."/>
            <person name="Barry K."/>
            <person name="Chen C."/>
            <person name="Wang M."/>
            <person name="Lipzen A."/>
            <person name="Daum C."/>
            <person name="Saski C.A."/>
            <person name="Payton A.C."/>
            <person name="Mcbreen J.C."/>
            <person name="Conrad R.E."/>
            <person name="Kollar L.M."/>
            <person name="Olsson S."/>
            <person name="Huttunen S."/>
            <person name="Landis J.B."/>
            <person name="Wickett N.J."/>
            <person name="Johnson M.G."/>
            <person name="Rensing S.A."/>
            <person name="Grimwood J."/>
            <person name="Schmutz J."/>
            <person name="Mcdaniel S.F."/>
        </authorList>
    </citation>
    <scope>NUCLEOTIDE SEQUENCE</scope>
    <source>
        <strain evidence="2">R40</strain>
    </source>
</reference>
<name>A0A8T0GL48_CERPU</name>
<proteinExistence type="predicted"/>
<feature type="compositionally biased region" description="Basic and acidic residues" evidence="1">
    <location>
        <begin position="1"/>
        <end position="11"/>
    </location>
</feature>
<accession>A0A8T0GL48</accession>
<evidence type="ECO:0000256" key="1">
    <source>
        <dbReference type="SAM" id="MobiDB-lite"/>
    </source>
</evidence>
<comment type="caution">
    <text evidence="2">The sequence shown here is derived from an EMBL/GenBank/DDBJ whole genome shotgun (WGS) entry which is preliminary data.</text>
</comment>
<evidence type="ECO:0000313" key="3">
    <source>
        <dbReference type="Proteomes" id="UP000822688"/>
    </source>
</evidence>